<organism evidence="1">
    <name type="scientific">marine sediment metagenome</name>
    <dbReference type="NCBI Taxonomy" id="412755"/>
    <lineage>
        <taxon>unclassified sequences</taxon>
        <taxon>metagenomes</taxon>
        <taxon>ecological metagenomes</taxon>
    </lineage>
</organism>
<feature type="non-terminal residue" evidence="1">
    <location>
        <position position="1"/>
    </location>
</feature>
<dbReference type="AlphaFoldDB" id="X0TEZ5"/>
<dbReference type="EMBL" id="BARS01018764">
    <property type="protein sequence ID" value="GAF85881.1"/>
    <property type="molecule type" value="Genomic_DNA"/>
</dbReference>
<sequence>GALGGARTHYLSLRRAALYPTELQARKRWCRR</sequence>
<protein>
    <submittedName>
        <fullName evidence="1">Uncharacterized protein</fullName>
    </submittedName>
</protein>
<proteinExistence type="predicted"/>
<comment type="caution">
    <text evidence="1">The sequence shown here is derived from an EMBL/GenBank/DDBJ whole genome shotgun (WGS) entry which is preliminary data.</text>
</comment>
<reference evidence="1" key="1">
    <citation type="journal article" date="2014" name="Front. Microbiol.">
        <title>High frequency of phylogenetically diverse reductive dehalogenase-homologous genes in deep subseafloor sedimentary metagenomes.</title>
        <authorList>
            <person name="Kawai M."/>
            <person name="Futagami T."/>
            <person name="Toyoda A."/>
            <person name="Takaki Y."/>
            <person name="Nishi S."/>
            <person name="Hori S."/>
            <person name="Arai W."/>
            <person name="Tsubouchi T."/>
            <person name="Morono Y."/>
            <person name="Uchiyama I."/>
            <person name="Ito T."/>
            <person name="Fujiyama A."/>
            <person name="Inagaki F."/>
            <person name="Takami H."/>
        </authorList>
    </citation>
    <scope>NUCLEOTIDE SEQUENCE</scope>
    <source>
        <strain evidence="1">Expedition CK06-06</strain>
    </source>
</reference>
<gene>
    <name evidence="1" type="ORF">S01H1_30488</name>
</gene>
<accession>X0TEZ5</accession>
<name>X0TEZ5_9ZZZZ</name>
<evidence type="ECO:0000313" key="1">
    <source>
        <dbReference type="EMBL" id="GAF85881.1"/>
    </source>
</evidence>